<gene>
    <name evidence="1" type="ORF">Pla175_24370</name>
</gene>
<dbReference type="AlphaFoldDB" id="A0A518DC41"/>
<dbReference type="Proteomes" id="UP000317429">
    <property type="component" value="Chromosome"/>
</dbReference>
<proteinExistence type="predicted"/>
<organism evidence="1 2">
    <name type="scientific">Pirellulimonas nuda</name>
    <dbReference type="NCBI Taxonomy" id="2528009"/>
    <lineage>
        <taxon>Bacteria</taxon>
        <taxon>Pseudomonadati</taxon>
        <taxon>Planctomycetota</taxon>
        <taxon>Planctomycetia</taxon>
        <taxon>Pirellulales</taxon>
        <taxon>Lacipirellulaceae</taxon>
        <taxon>Pirellulimonas</taxon>
    </lineage>
</organism>
<dbReference type="KEGG" id="pnd:Pla175_24370"/>
<keyword evidence="2" id="KW-1185">Reference proteome</keyword>
<accession>A0A518DC41</accession>
<evidence type="ECO:0000313" key="2">
    <source>
        <dbReference type="Proteomes" id="UP000317429"/>
    </source>
</evidence>
<reference evidence="1 2" key="1">
    <citation type="submission" date="2019-02" db="EMBL/GenBank/DDBJ databases">
        <title>Deep-cultivation of Planctomycetes and their phenomic and genomic characterization uncovers novel biology.</title>
        <authorList>
            <person name="Wiegand S."/>
            <person name="Jogler M."/>
            <person name="Boedeker C."/>
            <person name="Pinto D."/>
            <person name="Vollmers J."/>
            <person name="Rivas-Marin E."/>
            <person name="Kohn T."/>
            <person name="Peeters S.H."/>
            <person name="Heuer A."/>
            <person name="Rast P."/>
            <person name="Oberbeckmann S."/>
            <person name="Bunk B."/>
            <person name="Jeske O."/>
            <person name="Meyerdierks A."/>
            <person name="Storesund J.E."/>
            <person name="Kallscheuer N."/>
            <person name="Luecker S."/>
            <person name="Lage O.M."/>
            <person name="Pohl T."/>
            <person name="Merkel B.J."/>
            <person name="Hornburger P."/>
            <person name="Mueller R.-W."/>
            <person name="Bruemmer F."/>
            <person name="Labrenz M."/>
            <person name="Spormann A.M."/>
            <person name="Op den Camp H."/>
            <person name="Overmann J."/>
            <person name="Amann R."/>
            <person name="Jetten M.S.M."/>
            <person name="Mascher T."/>
            <person name="Medema M.H."/>
            <person name="Devos D.P."/>
            <person name="Kaster A.-K."/>
            <person name="Ovreas L."/>
            <person name="Rohde M."/>
            <person name="Galperin M.Y."/>
            <person name="Jogler C."/>
        </authorList>
    </citation>
    <scope>NUCLEOTIDE SEQUENCE [LARGE SCALE GENOMIC DNA]</scope>
    <source>
        <strain evidence="1 2">Pla175</strain>
    </source>
</reference>
<protein>
    <submittedName>
        <fullName evidence="1">Uncharacterized protein</fullName>
    </submittedName>
</protein>
<evidence type="ECO:0000313" key="1">
    <source>
        <dbReference type="EMBL" id="QDU89051.1"/>
    </source>
</evidence>
<dbReference type="EMBL" id="CP036291">
    <property type="protein sequence ID" value="QDU89051.1"/>
    <property type="molecule type" value="Genomic_DNA"/>
</dbReference>
<sequence>MPTFGRDGELYTISYITGPRHVWLDVQFADEHVTDPEIVKRPPLGACNHGGLSPCQIVEAVVAGAEGSGKFPKRIEFRENDSPDYVLYAHCSRLLARHAATDGA</sequence>
<name>A0A518DC41_9BACT</name>